<accession>A0A3D9L2R4</accession>
<keyword evidence="2" id="KW-0732">Signal</keyword>
<protein>
    <recommendedName>
        <fullName evidence="5">Lipoprotein</fullName>
    </recommendedName>
</protein>
<evidence type="ECO:0000313" key="3">
    <source>
        <dbReference type="EMBL" id="RED99427.1"/>
    </source>
</evidence>
<name>A0A3D9L2R4_MARFU</name>
<evidence type="ECO:0000313" key="4">
    <source>
        <dbReference type="Proteomes" id="UP000256779"/>
    </source>
</evidence>
<feature type="chain" id="PRO_5017816852" description="Lipoprotein" evidence="2">
    <location>
        <begin position="24"/>
        <end position="273"/>
    </location>
</feature>
<dbReference type="PROSITE" id="PS51257">
    <property type="entry name" value="PROKAR_LIPOPROTEIN"/>
    <property type="match status" value="1"/>
</dbReference>
<feature type="region of interest" description="Disordered" evidence="1">
    <location>
        <begin position="26"/>
        <end position="47"/>
    </location>
</feature>
<dbReference type="Proteomes" id="UP000256779">
    <property type="component" value="Unassembled WGS sequence"/>
</dbReference>
<evidence type="ECO:0000256" key="2">
    <source>
        <dbReference type="SAM" id="SignalP"/>
    </source>
</evidence>
<comment type="caution">
    <text evidence="3">The sequence shown here is derived from an EMBL/GenBank/DDBJ whole genome shotgun (WGS) entry which is preliminary data.</text>
</comment>
<dbReference type="AlphaFoldDB" id="A0A3D9L2R4"/>
<dbReference type="RefSeq" id="WP_115867963.1">
    <property type="nucleotide sequence ID" value="NZ_QREG01000008.1"/>
</dbReference>
<evidence type="ECO:0000256" key="1">
    <source>
        <dbReference type="SAM" id="MobiDB-lite"/>
    </source>
</evidence>
<feature type="signal peptide" evidence="2">
    <location>
        <begin position="1"/>
        <end position="23"/>
    </location>
</feature>
<evidence type="ECO:0008006" key="5">
    <source>
        <dbReference type="Google" id="ProtNLM"/>
    </source>
</evidence>
<reference evidence="3 4" key="1">
    <citation type="submission" date="2018-07" db="EMBL/GenBank/DDBJ databases">
        <title>Genomic Encyclopedia of Type Strains, Phase IV (KMG-IV): sequencing the most valuable type-strain genomes for metagenomic binning, comparative biology and taxonomic classification.</title>
        <authorList>
            <person name="Goeker M."/>
        </authorList>
    </citation>
    <scope>NUCLEOTIDE SEQUENCE [LARGE SCALE GENOMIC DNA]</scope>
    <source>
        <strain evidence="3 4">DSM 4134</strain>
    </source>
</reference>
<organism evidence="3 4">
    <name type="scientific">Marinoscillum furvescens DSM 4134</name>
    <dbReference type="NCBI Taxonomy" id="1122208"/>
    <lineage>
        <taxon>Bacteria</taxon>
        <taxon>Pseudomonadati</taxon>
        <taxon>Bacteroidota</taxon>
        <taxon>Cytophagia</taxon>
        <taxon>Cytophagales</taxon>
        <taxon>Reichenbachiellaceae</taxon>
        <taxon>Marinoscillum</taxon>
    </lineage>
</organism>
<keyword evidence="4" id="KW-1185">Reference proteome</keyword>
<gene>
    <name evidence="3" type="ORF">C7460_10843</name>
</gene>
<proteinExistence type="predicted"/>
<dbReference type="OrthoDB" id="835047at2"/>
<sequence>MKRHGIILIGLLVALSAFISSCSDDSETNPGEAPTLPPEASLSANLGNFPQNEEGRAVYAKDNFGFAAVNVGFWQTILGVTLVIPAAAFDEAFNNSFTYLEDQERWKSEYTVSVNGKSLTAELFAERDDDGEEVEWEMYLSLDGQYEDFLWFSGESRVDNTGGEWTLYGGPDESREILEIEWTREDGEPVQSKYVLIDEQSDKEGSFIAYGEADEAGFSHYYEVSVDSESDQDYDATIYFNETTKEGRVKSESHFGDADWRCWDANFENTTCS</sequence>
<dbReference type="EMBL" id="QREG01000008">
    <property type="protein sequence ID" value="RED99427.1"/>
    <property type="molecule type" value="Genomic_DNA"/>
</dbReference>